<comment type="caution">
    <text evidence="10">The sequence shown here is derived from an EMBL/GenBank/DDBJ whole genome shotgun (WGS) entry which is preliminary data.</text>
</comment>
<dbReference type="Gene3D" id="3.60.21.60">
    <property type="match status" value="2"/>
</dbReference>
<evidence type="ECO:0000259" key="9">
    <source>
        <dbReference type="Pfam" id="PF22062"/>
    </source>
</evidence>
<comment type="similarity">
    <text evidence="2 6">Belongs to the DNA polymerase alpha subunit B family.</text>
</comment>
<evidence type="ECO:0000256" key="7">
    <source>
        <dbReference type="SAM" id="MobiDB-lite"/>
    </source>
</evidence>
<dbReference type="InterPro" id="IPR007185">
    <property type="entry name" value="DNA_pol_a/d/e_bsu"/>
</dbReference>
<accession>A0A9W7B796</accession>
<keyword evidence="4 6" id="KW-0235">DNA replication</keyword>
<protein>
    <recommendedName>
        <fullName evidence="3 6">DNA polymerase alpha subunit B</fullName>
    </recommendedName>
</protein>
<evidence type="ECO:0000256" key="6">
    <source>
        <dbReference type="PIRNR" id="PIRNR018300"/>
    </source>
</evidence>
<dbReference type="InterPro" id="IPR054300">
    <property type="entry name" value="OB_DPOA2"/>
</dbReference>
<proteinExistence type="inferred from homology"/>
<dbReference type="AlphaFoldDB" id="A0A9W7B796"/>
<evidence type="ECO:0000313" key="10">
    <source>
        <dbReference type="EMBL" id="GMH85496.1"/>
    </source>
</evidence>
<evidence type="ECO:0000256" key="3">
    <source>
        <dbReference type="ARBA" id="ARBA00018596"/>
    </source>
</evidence>
<dbReference type="OrthoDB" id="336885at2759"/>
<feature type="domain" description="DNA polymerase alpha/delta/epsilon subunit B" evidence="8">
    <location>
        <begin position="343"/>
        <end position="591"/>
    </location>
</feature>
<dbReference type="InterPro" id="IPR016722">
    <property type="entry name" value="DNA_pol_alpha_bsu"/>
</dbReference>
<keyword evidence="5 6" id="KW-0539">Nucleus</keyword>
<dbReference type="EMBL" id="BRXY01000304">
    <property type="protein sequence ID" value="GMH85496.1"/>
    <property type="molecule type" value="Genomic_DNA"/>
</dbReference>
<dbReference type="PANTHER" id="PTHR23061">
    <property type="entry name" value="DNA POLYMERASE 2 ALPHA 70 KDA SUBUNIT"/>
    <property type="match status" value="1"/>
</dbReference>
<name>A0A9W7B796_9STRA</name>
<dbReference type="Proteomes" id="UP001165085">
    <property type="component" value="Unassembled WGS sequence"/>
</dbReference>
<feature type="region of interest" description="Disordered" evidence="7">
    <location>
        <begin position="110"/>
        <end position="129"/>
    </location>
</feature>
<comment type="subcellular location">
    <subcellularLocation>
        <location evidence="1 6">Nucleus</location>
    </subcellularLocation>
</comment>
<dbReference type="GO" id="GO:0006270">
    <property type="term" value="P:DNA replication initiation"/>
    <property type="evidence" value="ECO:0007669"/>
    <property type="project" value="TreeGrafter"/>
</dbReference>
<dbReference type="Pfam" id="PF04042">
    <property type="entry name" value="DNA_pol_E_B"/>
    <property type="match status" value="1"/>
</dbReference>
<evidence type="ECO:0000256" key="4">
    <source>
        <dbReference type="ARBA" id="ARBA00022705"/>
    </source>
</evidence>
<dbReference type="Pfam" id="PF22062">
    <property type="entry name" value="OB_DPOA2"/>
    <property type="match status" value="1"/>
</dbReference>
<evidence type="ECO:0000256" key="1">
    <source>
        <dbReference type="ARBA" id="ARBA00004123"/>
    </source>
</evidence>
<evidence type="ECO:0000256" key="2">
    <source>
        <dbReference type="ARBA" id="ARBA00007299"/>
    </source>
</evidence>
<keyword evidence="11" id="KW-1185">Reference proteome</keyword>
<evidence type="ECO:0000259" key="8">
    <source>
        <dbReference type="Pfam" id="PF04042"/>
    </source>
</evidence>
<dbReference type="PANTHER" id="PTHR23061:SF12">
    <property type="entry name" value="DNA POLYMERASE ALPHA SUBUNIT B"/>
    <property type="match status" value="1"/>
</dbReference>
<gene>
    <name evidence="10" type="ORF">TrST_g10492</name>
</gene>
<evidence type="ECO:0000256" key="5">
    <source>
        <dbReference type="ARBA" id="ARBA00023242"/>
    </source>
</evidence>
<feature type="domain" description="DNA polymerase alpha subunit B OB" evidence="9">
    <location>
        <begin position="208"/>
        <end position="312"/>
    </location>
</feature>
<organism evidence="10 11">
    <name type="scientific">Triparma strigata</name>
    <dbReference type="NCBI Taxonomy" id="1606541"/>
    <lineage>
        <taxon>Eukaryota</taxon>
        <taxon>Sar</taxon>
        <taxon>Stramenopiles</taxon>
        <taxon>Ochrophyta</taxon>
        <taxon>Bolidophyceae</taxon>
        <taxon>Parmales</taxon>
        <taxon>Triparmaceae</taxon>
        <taxon>Triparma</taxon>
    </lineage>
</organism>
<evidence type="ECO:0000313" key="11">
    <source>
        <dbReference type="Proteomes" id="UP001165085"/>
    </source>
</evidence>
<reference evidence="11" key="1">
    <citation type="journal article" date="2023" name="Commun. Biol.">
        <title>Genome analysis of Parmales, the sister group of diatoms, reveals the evolutionary specialization of diatoms from phago-mixotrophs to photoautotrophs.</title>
        <authorList>
            <person name="Ban H."/>
            <person name="Sato S."/>
            <person name="Yoshikawa S."/>
            <person name="Yamada K."/>
            <person name="Nakamura Y."/>
            <person name="Ichinomiya M."/>
            <person name="Sato N."/>
            <person name="Blanc-Mathieu R."/>
            <person name="Endo H."/>
            <person name="Kuwata A."/>
            <person name="Ogata H."/>
        </authorList>
    </citation>
    <scope>NUCLEOTIDE SEQUENCE [LARGE SCALE GENOMIC DNA]</scope>
    <source>
        <strain evidence="11">NIES 3701</strain>
    </source>
</reference>
<feature type="compositionally biased region" description="Polar residues" evidence="7">
    <location>
        <begin position="114"/>
        <end position="127"/>
    </location>
</feature>
<comment type="function">
    <text evidence="6">Accessory subunit of the DNA polymerase alpha complex (also known as the alpha DNA polymerase-primase complex) which plays an essential role in the initiation of DNA synthesis.</text>
</comment>
<sequence length="650" mass="70522">MEASSSSLASSLAFKTALNLSAASLDDSTSDRLLTKFQALASHHNLTASEMSDNWDAYSMSNDDAVHSESNFNAFRTFLTKALEKKSSTAKSAPKSIEGKSTLVTKVDNKRKNSQVNPMGSPPSNSKAKLAAGITRVSTSPAAAYEDRKNVGQVVAHFNTQLDEKKVDLNLVTGGRVGPSISGITDFGTNVEQKYRYMFTTLPERAKALDTHLVSLGKEMASTFDMKDLCPIGEPRTDTVKVIGRVCNEAHEGKLNKTTIMLEGSRHEAGGQRIFMNCDELKTFSVFPGQVVGVEGKSPSGRKMIASKICEGVSKPMVKTKAGELLKLQHSGEGQDGQPLSVFAAAGPFTTNQNFDFEPMADLLAVVGRLRPDVVVLSGPFVPADHPAAKNGAVQMVSEDGEKLTVTFENIFSEKFAKLLEDTFLDHPDLPTQFVLVPSIDDAFHDNVFPQAPFKDRVENGESLDLPGAEGIVNGSLGLQYVEEAGREGQEQSTRTKRVHCVSNPCTFKINDVVFGITSVDPLFSLTTQDCSANINRMARMAQHLIQQQSYYPVFPPPKQANLDLRHLGKVKMPVTPDVLLVPSKLAPFCKEVLGSLVVNPQQLSKGSTGGTFATITIHPMPREELEKAGEGVEMPHKVAERARVQVQKI</sequence>
<dbReference type="PIRSF" id="PIRSF018300">
    <property type="entry name" value="DNA_pol_alph_2"/>
    <property type="match status" value="1"/>
</dbReference>
<dbReference type="GO" id="GO:0003677">
    <property type="term" value="F:DNA binding"/>
    <property type="evidence" value="ECO:0007669"/>
    <property type="project" value="InterPro"/>
</dbReference>
<dbReference type="GO" id="GO:0005658">
    <property type="term" value="C:alpha DNA polymerase:primase complex"/>
    <property type="evidence" value="ECO:0007669"/>
    <property type="project" value="TreeGrafter"/>
</dbReference>